<accession>A0A6J3C2E8</accession>
<feature type="transmembrane region" description="Helical" evidence="8">
    <location>
        <begin position="559"/>
        <end position="580"/>
    </location>
</feature>
<dbReference type="GeneID" id="113520636"/>
<sequence>MPFTFVVMNMAKNNYEIDIEVPYKSHTILMKSFDFDDFEPNFLKVYGSRYWHPHANLILYFEKEFTKIKMATIYFILWYYKMSNAVIVYYNCTKESFLVSYYNPYVSAKYRLQNNFGCWTAKKIGLPIKEFKDNFVCVNECQNVTQHSKLRANNLGTCIGFDIYEIQYNDRKSLRKLNLFEDKGKNMHGYMLRSYITEVKPFMAIEDHHNGTYILKGRDGLIWTTITKLMNFTIDLSPSTAIMKSPFNYELNIQQIFSFANRKGDLFLIPIYQIDLIIVEVDITFPYKESGLCLASYRAGFETSLFDITLMVKNYKLTIEFLFCFLGIWFIFFLFNAVEKGEVSYDQAGKDLVNAFRNILSISLYKGPKSNLFRIFMTTSIWSFFLLNFFTQAAIISFFSSFKRGKEMNTFEDILATGYNIYGMASPDAVLPETEERFSKINQKLVPIQNIIGCVTELINDTHRFCLIDCALGRYYERNKLNNDGEQYLHIMQDKIHSHYLNVILPKHSPMTKQFNKYVIWLFEAGLIKKWEEYRYEEIKDENQIKPLRLDDLLGIFKCYCLLLIFSTFIFLIEVVMGILHKIRQYLKAKKEMKNNVHS</sequence>
<evidence type="ECO:0000256" key="3">
    <source>
        <dbReference type="ARBA" id="ARBA00022692"/>
    </source>
</evidence>
<keyword evidence="5 8" id="KW-0472">Membrane</keyword>
<dbReference type="RefSeq" id="XP_031765980.2">
    <property type="nucleotide sequence ID" value="XM_031910120.2"/>
</dbReference>
<name>A0A6J3C2E8_GALME</name>
<evidence type="ECO:0000313" key="10">
    <source>
        <dbReference type="RefSeq" id="XP_031765980.2"/>
    </source>
</evidence>
<evidence type="ECO:0000256" key="4">
    <source>
        <dbReference type="ARBA" id="ARBA00022989"/>
    </source>
</evidence>
<dbReference type="KEGG" id="gmw:113520636"/>
<evidence type="ECO:0000256" key="7">
    <source>
        <dbReference type="ARBA" id="ARBA00023180"/>
    </source>
</evidence>
<reference evidence="10" key="1">
    <citation type="submission" date="2025-08" db="UniProtKB">
        <authorList>
            <consortium name="RefSeq"/>
        </authorList>
    </citation>
    <scope>IDENTIFICATION</scope>
    <source>
        <tissue evidence="10">Whole larvae</tissue>
    </source>
</reference>
<evidence type="ECO:0000256" key="5">
    <source>
        <dbReference type="ARBA" id="ARBA00023136"/>
    </source>
</evidence>
<organism evidence="9 10">
    <name type="scientific">Galleria mellonella</name>
    <name type="common">Greater wax moth</name>
    <dbReference type="NCBI Taxonomy" id="7137"/>
    <lineage>
        <taxon>Eukaryota</taxon>
        <taxon>Metazoa</taxon>
        <taxon>Ecdysozoa</taxon>
        <taxon>Arthropoda</taxon>
        <taxon>Hexapoda</taxon>
        <taxon>Insecta</taxon>
        <taxon>Pterygota</taxon>
        <taxon>Neoptera</taxon>
        <taxon>Endopterygota</taxon>
        <taxon>Lepidoptera</taxon>
        <taxon>Glossata</taxon>
        <taxon>Ditrysia</taxon>
        <taxon>Pyraloidea</taxon>
        <taxon>Pyralidae</taxon>
        <taxon>Galleriinae</taxon>
        <taxon>Galleria</taxon>
    </lineage>
</organism>
<gene>
    <name evidence="10" type="primary">LOC113520636</name>
</gene>
<protein>
    <submittedName>
        <fullName evidence="10">Uncharacterized protein LOC113520636 isoform X1</fullName>
    </submittedName>
</protein>
<comment type="subcellular location">
    <subcellularLocation>
        <location evidence="1">Cell membrane</location>
        <topology evidence="1">Multi-pass membrane protein</topology>
    </subcellularLocation>
</comment>
<keyword evidence="3 8" id="KW-0812">Transmembrane</keyword>
<evidence type="ECO:0000256" key="6">
    <source>
        <dbReference type="ARBA" id="ARBA00023170"/>
    </source>
</evidence>
<feature type="transmembrane region" description="Helical" evidence="8">
    <location>
        <begin position="375"/>
        <end position="399"/>
    </location>
</feature>
<keyword evidence="7" id="KW-0325">Glycoprotein</keyword>
<keyword evidence="2" id="KW-1003">Cell membrane</keyword>
<evidence type="ECO:0000313" key="9">
    <source>
        <dbReference type="Proteomes" id="UP001652740"/>
    </source>
</evidence>
<evidence type="ECO:0000256" key="2">
    <source>
        <dbReference type="ARBA" id="ARBA00022475"/>
    </source>
</evidence>
<dbReference type="SUPFAM" id="SSF53850">
    <property type="entry name" value="Periplasmic binding protein-like II"/>
    <property type="match status" value="1"/>
</dbReference>
<dbReference type="InParanoid" id="A0A6J3C2E8"/>
<dbReference type="Proteomes" id="UP001652740">
    <property type="component" value="Unplaced"/>
</dbReference>
<dbReference type="PANTHER" id="PTHR42643">
    <property type="entry name" value="IONOTROPIC RECEPTOR 20A-RELATED"/>
    <property type="match status" value="1"/>
</dbReference>
<evidence type="ECO:0000256" key="1">
    <source>
        <dbReference type="ARBA" id="ARBA00004651"/>
    </source>
</evidence>
<proteinExistence type="predicted"/>
<dbReference type="PANTHER" id="PTHR42643:SF30">
    <property type="entry name" value="IONOTROPIC RECEPTOR 40A-RELATED"/>
    <property type="match status" value="1"/>
</dbReference>
<dbReference type="InterPro" id="IPR052192">
    <property type="entry name" value="Insect_Ionotropic_Sensory_Rcpt"/>
</dbReference>
<dbReference type="GO" id="GO:0005886">
    <property type="term" value="C:plasma membrane"/>
    <property type="evidence" value="ECO:0007669"/>
    <property type="project" value="UniProtKB-SubCell"/>
</dbReference>
<evidence type="ECO:0000256" key="8">
    <source>
        <dbReference type="SAM" id="Phobius"/>
    </source>
</evidence>
<dbReference type="AlphaFoldDB" id="A0A6J3C2E8"/>
<keyword evidence="4 8" id="KW-1133">Transmembrane helix</keyword>
<keyword evidence="6" id="KW-0675">Receptor</keyword>
<feature type="transmembrane region" description="Helical" evidence="8">
    <location>
        <begin position="317"/>
        <end position="335"/>
    </location>
</feature>
<keyword evidence="9" id="KW-1185">Reference proteome</keyword>